<gene>
    <name evidence="5" type="ORF">ODALV1_LOCUS9934</name>
</gene>
<dbReference type="SUPFAM" id="SSF53474">
    <property type="entry name" value="alpha/beta-Hydrolases"/>
    <property type="match status" value="1"/>
</dbReference>
<accession>A0ABP1QCU3</accession>
<dbReference type="InterPro" id="IPR000073">
    <property type="entry name" value="AB_hydrolase_1"/>
</dbReference>
<evidence type="ECO:0000313" key="5">
    <source>
        <dbReference type="EMBL" id="CAL8098430.1"/>
    </source>
</evidence>
<keyword evidence="3" id="KW-0732">Signal</keyword>
<reference evidence="5 6" key="1">
    <citation type="submission" date="2024-08" db="EMBL/GenBank/DDBJ databases">
        <authorList>
            <person name="Cucini C."/>
            <person name="Frati F."/>
        </authorList>
    </citation>
    <scope>NUCLEOTIDE SEQUENCE [LARGE SCALE GENOMIC DNA]</scope>
</reference>
<keyword evidence="6" id="KW-1185">Reference proteome</keyword>
<dbReference type="EMBL" id="CAXLJM020000030">
    <property type="protein sequence ID" value="CAL8098430.1"/>
    <property type="molecule type" value="Genomic_DNA"/>
</dbReference>
<dbReference type="InterPro" id="IPR029058">
    <property type="entry name" value="AB_hydrolase_fold"/>
</dbReference>
<dbReference type="PANTHER" id="PTHR11005">
    <property type="entry name" value="LYSOSOMAL ACID LIPASE-RELATED"/>
    <property type="match status" value="1"/>
</dbReference>
<organism evidence="5 6">
    <name type="scientific">Orchesella dallaii</name>
    <dbReference type="NCBI Taxonomy" id="48710"/>
    <lineage>
        <taxon>Eukaryota</taxon>
        <taxon>Metazoa</taxon>
        <taxon>Ecdysozoa</taxon>
        <taxon>Arthropoda</taxon>
        <taxon>Hexapoda</taxon>
        <taxon>Collembola</taxon>
        <taxon>Entomobryomorpha</taxon>
        <taxon>Entomobryoidea</taxon>
        <taxon>Orchesellidae</taxon>
        <taxon>Orchesellinae</taxon>
        <taxon>Orchesella</taxon>
    </lineage>
</organism>
<evidence type="ECO:0000256" key="1">
    <source>
        <dbReference type="ARBA" id="ARBA00022963"/>
    </source>
</evidence>
<evidence type="ECO:0000313" key="6">
    <source>
        <dbReference type="Proteomes" id="UP001642540"/>
    </source>
</evidence>
<protein>
    <recommendedName>
        <fullName evidence="4">AB hydrolase-1 domain-containing protein</fullName>
    </recommendedName>
</protein>
<dbReference type="Proteomes" id="UP001642540">
    <property type="component" value="Unassembled WGS sequence"/>
</dbReference>
<feature type="signal peptide" evidence="3">
    <location>
        <begin position="1"/>
        <end position="33"/>
    </location>
</feature>
<feature type="domain" description="AB hydrolase-1" evidence="4">
    <location>
        <begin position="114"/>
        <end position="215"/>
    </location>
</feature>
<keyword evidence="1" id="KW-0442">Lipid degradation</keyword>
<keyword evidence="2" id="KW-0443">Lipid metabolism</keyword>
<dbReference type="Gene3D" id="3.40.50.1820">
    <property type="entry name" value="alpha/beta hydrolase"/>
    <property type="match status" value="1"/>
</dbReference>
<feature type="chain" id="PRO_5045784473" description="AB hydrolase-1 domain-containing protein" evidence="3">
    <location>
        <begin position="34"/>
        <end position="260"/>
    </location>
</feature>
<evidence type="ECO:0000259" key="4">
    <source>
        <dbReference type="Pfam" id="PF00561"/>
    </source>
</evidence>
<evidence type="ECO:0000256" key="2">
    <source>
        <dbReference type="ARBA" id="ARBA00023098"/>
    </source>
</evidence>
<name>A0ABP1QCU3_9HEXA</name>
<evidence type="ECO:0000256" key="3">
    <source>
        <dbReference type="SAM" id="SignalP"/>
    </source>
</evidence>
<proteinExistence type="predicted"/>
<comment type="caution">
    <text evidence="5">The sequence shown here is derived from an EMBL/GenBank/DDBJ whole genome shotgun (WGS) entry which is preliminary data.</text>
</comment>
<sequence>MKILHKPCSSFTEPTLCLVSVLLFMSHQDNVEASFPQVSTTLFEWSRRISDFVATRSNQFIKVFEPLNTVDFTQLIEAQGYPSESHRVTTEDVFHGHWHTSADWVINKPKEDSLGFHLSDRGYDVWLANERGNGYSMRHTSLTPADPKFWDFSIDEIGFYDVPAIIDYVLNQTGHKKVHYTAFSLGSASLLAALAKRPEYNEKIHNAVLLAPAVGTLKFLLGIAPLIDQIFNVRFGGFPLYPSLFSNLYHRILPITCHPM</sequence>
<dbReference type="Pfam" id="PF00561">
    <property type="entry name" value="Abhydrolase_1"/>
    <property type="match status" value="1"/>
</dbReference>